<dbReference type="PRINTS" id="PR00146">
    <property type="entry name" value="DHPICSNTHASE"/>
</dbReference>
<evidence type="ECO:0000256" key="2">
    <source>
        <dbReference type="ARBA" id="ARBA00023239"/>
    </source>
</evidence>
<dbReference type="Proteomes" id="UP000198881">
    <property type="component" value="Unassembled WGS sequence"/>
</dbReference>
<dbReference type="SMART" id="SM01130">
    <property type="entry name" value="DHDPS"/>
    <property type="match status" value="1"/>
</dbReference>
<dbReference type="InterPro" id="IPR002220">
    <property type="entry name" value="DapA-like"/>
</dbReference>
<feature type="active site" description="Schiff-base intermediate with substrate" evidence="4">
    <location>
        <position position="171"/>
    </location>
</feature>
<evidence type="ECO:0000313" key="6">
    <source>
        <dbReference type="EMBL" id="SFV22347.1"/>
    </source>
</evidence>
<name>A0A1I7MK83_9MICC</name>
<feature type="active site" description="Proton donor/acceptor" evidence="4">
    <location>
        <position position="143"/>
    </location>
</feature>
<keyword evidence="7" id="KW-1185">Reference proteome</keyword>
<evidence type="ECO:0000256" key="3">
    <source>
        <dbReference type="PIRNR" id="PIRNR001365"/>
    </source>
</evidence>
<sequence>MPPVAEPRVVPPLFTGLSAFPLTPLRQDRVDERSFVHLVERCAAAGVDSITALGSTGSYAYLHRDERAAVARLAVEHAGQTPVFVGIGALRTSDVLAHAEDAQAAGAAALLLAPMSYQPLTDDDVVDLFAAVTASSSVPVIVYDNPGTTHVTFTPELYGRIAQLPGIASIKIPGVPPDPDEAREHVSGLRDAVPEHIGLGVSGDAHAARGLLAGCDSWYSVIGGTLPELAVAITRAAQQGRPEEAQELSARLQPLWDLFAEHGSLRVVAAIAEQLGVAERSCLPLPLRGLDAAARARVADVMEGSVAPLCLH</sequence>
<reference evidence="6 7" key="1">
    <citation type="submission" date="2016-10" db="EMBL/GenBank/DDBJ databases">
        <authorList>
            <person name="de Groot N.N."/>
        </authorList>
    </citation>
    <scope>NUCLEOTIDE SEQUENCE [LARGE SCALE GENOMIC DNA]</scope>
    <source>
        <strain evidence="6 7">CGMCC 1.7054</strain>
    </source>
</reference>
<dbReference type="AlphaFoldDB" id="A0A1I7MK83"/>
<dbReference type="Gene3D" id="3.20.20.70">
    <property type="entry name" value="Aldolase class I"/>
    <property type="match status" value="1"/>
</dbReference>
<dbReference type="STRING" id="574650.SAMN04487966_10457"/>
<dbReference type="GO" id="GO:0005829">
    <property type="term" value="C:cytosol"/>
    <property type="evidence" value="ECO:0007669"/>
    <property type="project" value="TreeGrafter"/>
</dbReference>
<evidence type="ECO:0000256" key="4">
    <source>
        <dbReference type="PIRSR" id="PIRSR001365-1"/>
    </source>
</evidence>
<dbReference type="SUPFAM" id="SSF51569">
    <property type="entry name" value="Aldolase"/>
    <property type="match status" value="1"/>
</dbReference>
<evidence type="ECO:0000256" key="5">
    <source>
        <dbReference type="PIRSR" id="PIRSR001365-2"/>
    </source>
</evidence>
<comment type="similarity">
    <text evidence="1 3">Belongs to the DapA family.</text>
</comment>
<proteinExistence type="inferred from homology"/>
<dbReference type="GO" id="GO:0008840">
    <property type="term" value="F:4-hydroxy-tetrahydrodipicolinate synthase activity"/>
    <property type="evidence" value="ECO:0007669"/>
    <property type="project" value="TreeGrafter"/>
</dbReference>
<dbReference type="Pfam" id="PF00701">
    <property type="entry name" value="DHDPS"/>
    <property type="match status" value="1"/>
</dbReference>
<dbReference type="PANTHER" id="PTHR12128:SF66">
    <property type="entry name" value="4-HYDROXY-2-OXOGLUTARATE ALDOLASE, MITOCHONDRIAL"/>
    <property type="match status" value="1"/>
</dbReference>
<dbReference type="InterPro" id="IPR013785">
    <property type="entry name" value="Aldolase_TIM"/>
</dbReference>
<dbReference type="PANTHER" id="PTHR12128">
    <property type="entry name" value="DIHYDRODIPICOLINATE SYNTHASE"/>
    <property type="match status" value="1"/>
</dbReference>
<organism evidence="6 7">
    <name type="scientific">Micrococcus terreus</name>
    <dbReference type="NCBI Taxonomy" id="574650"/>
    <lineage>
        <taxon>Bacteria</taxon>
        <taxon>Bacillati</taxon>
        <taxon>Actinomycetota</taxon>
        <taxon>Actinomycetes</taxon>
        <taxon>Micrococcales</taxon>
        <taxon>Micrococcaceae</taxon>
        <taxon>Micrococcus</taxon>
    </lineage>
</organism>
<gene>
    <name evidence="6" type="ORF">SAMN04487966_10457</name>
</gene>
<dbReference type="CDD" id="cd00408">
    <property type="entry name" value="DHDPS-like"/>
    <property type="match status" value="1"/>
</dbReference>
<evidence type="ECO:0000256" key="1">
    <source>
        <dbReference type="ARBA" id="ARBA00007592"/>
    </source>
</evidence>
<protein>
    <submittedName>
        <fullName evidence="6">4-hydroxy-tetrahydrodipicolinate synthase</fullName>
    </submittedName>
</protein>
<feature type="binding site" evidence="5">
    <location>
        <position position="56"/>
    </location>
    <ligand>
        <name>pyruvate</name>
        <dbReference type="ChEBI" id="CHEBI:15361"/>
    </ligand>
</feature>
<keyword evidence="2 3" id="KW-0456">Lyase</keyword>
<evidence type="ECO:0000313" key="7">
    <source>
        <dbReference type="Proteomes" id="UP000198881"/>
    </source>
</evidence>
<dbReference type="EMBL" id="FPCG01000004">
    <property type="protein sequence ID" value="SFV22347.1"/>
    <property type="molecule type" value="Genomic_DNA"/>
</dbReference>
<dbReference type="PIRSF" id="PIRSF001365">
    <property type="entry name" value="DHDPS"/>
    <property type="match status" value="1"/>
</dbReference>
<accession>A0A1I7MK83</accession>